<proteinExistence type="predicted"/>
<feature type="transmembrane region" description="Helical" evidence="1">
    <location>
        <begin position="464"/>
        <end position="484"/>
    </location>
</feature>
<evidence type="ECO:0000259" key="2">
    <source>
        <dbReference type="Pfam" id="PF20269"/>
    </source>
</evidence>
<dbReference type="InterPro" id="IPR046923">
    <property type="entry name" value="CATRA-C"/>
</dbReference>
<dbReference type="EMBL" id="JAATEM010000053">
    <property type="protein sequence ID" value="NJP53902.1"/>
    <property type="molecule type" value="Genomic_DNA"/>
</dbReference>
<feature type="transmembrane region" description="Helical" evidence="1">
    <location>
        <begin position="401"/>
        <end position="422"/>
    </location>
</feature>
<organism evidence="4 5">
    <name type="scientific">Streptomyces composti</name>
    <dbReference type="NCBI Taxonomy" id="2720025"/>
    <lineage>
        <taxon>Bacteria</taxon>
        <taxon>Bacillati</taxon>
        <taxon>Actinomycetota</taxon>
        <taxon>Actinomycetes</taxon>
        <taxon>Kitasatosporales</taxon>
        <taxon>Streptomycetaceae</taxon>
        <taxon>Streptomyces</taxon>
    </lineage>
</organism>
<evidence type="ECO:0000259" key="3">
    <source>
        <dbReference type="Pfam" id="PF20270"/>
    </source>
</evidence>
<feature type="domain" description="CASPASE and TPR Repeat-Associated C-terminal" evidence="3">
    <location>
        <begin position="235"/>
        <end position="378"/>
    </location>
</feature>
<dbReference type="InterPro" id="IPR046922">
    <property type="entry name" value="CATRA-N"/>
</dbReference>
<dbReference type="NCBIfam" id="NF038357">
    <property type="entry name" value="BN6_48550_fam"/>
    <property type="match status" value="1"/>
</dbReference>
<evidence type="ECO:0000256" key="1">
    <source>
        <dbReference type="SAM" id="Phobius"/>
    </source>
</evidence>
<comment type="caution">
    <text evidence="4">The sequence shown here is derived from an EMBL/GenBank/DDBJ whole genome shotgun (WGS) entry which is preliminary data.</text>
</comment>
<dbReference type="Pfam" id="PF20270">
    <property type="entry name" value="CATRA-C"/>
    <property type="match status" value="1"/>
</dbReference>
<feature type="domain" description="CASPASE and TPR Repeat-Associated N-terminal" evidence="2">
    <location>
        <begin position="12"/>
        <end position="227"/>
    </location>
</feature>
<name>A0ABX1AG57_9ACTN</name>
<dbReference type="Pfam" id="PF20269">
    <property type="entry name" value="CATRA-N"/>
    <property type="match status" value="1"/>
</dbReference>
<keyword evidence="1" id="KW-1133">Transmembrane helix</keyword>
<gene>
    <name evidence="4" type="ORF">HCJ93_28500</name>
</gene>
<protein>
    <recommendedName>
        <fullName evidence="6">Integral membrane protein</fullName>
    </recommendedName>
</protein>
<feature type="transmembrane region" description="Helical" evidence="1">
    <location>
        <begin position="490"/>
        <end position="509"/>
    </location>
</feature>
<keyword evidence="1" id="KW-0812">Transmembrane</keyword>
<keyword evidence="5" id="KW-1185">Reference proteome</keyword>
<evidence type="ECO:0008006" key="6">
    <source>
        <dbReference type="Google" id="ProtNLM"/>
    </source>
</evidence>
<evidence type="ECO:0000313" key="4">
    <source>
        <dbReference type="EMBL" id="NJP53902.1"/>
    </source>
</evidence>
<accession>A0ABX1AG57</accession>
<keyword evidence="1" id="KW-0472">Membrane</keyword>
<sequence length="518" mass="56013">MAADPRFGREALQLHYFFAAERFPDGGSPLLRVLWETCAQAGMDDFPGGGDPALPSSSLAPGLGYLSFGRRRDATRMRQAVLYRLNDVIGLTVMLAAEEGFGRTPARSAQVLHGLERTWDTACRRAAGVVGHRGDDDPSALGTVRAYRSLVRPGTATLPADLPVVGEALQRELAPSARLSRPVEPGDGLALWEIRRPARGVPAGRSLLLTAPADDHHEGLLDDWSWTAAQDGLVPLTRYLIHAAVLRDQYRIRLESSEQLDRRLQDLRRQGDELTRSWQELLTDSLERPRTGRRDLVRWESLAVRAQRVLAEERLAGSTSGALQVMARTVDVAGTGMRVLGTGADGQPRTLDSDEECRARLTAALDDDLAYLSVAREQVAEAARVAAESAAQRLQSHQQHLTLIQTTVIGALLMTLTAVQALEYRLPLPGRLHAPLITTLGSLGLGLPLLVLRRWRAGAGGRLSSFLELFSMIAMGAAVGWLVGSAVGHTAPAVVAGAVLSGAAGWWMTRRPDRPAPA</sequence>
<evidence type="ECO:0000313" key="5">
    <source>
        <dbReference type="Proteomes" id="UP000730591"/>
    </source>
</evidence>
<feature type="transmembrane region" description="Helical" evidence="1">
    <location>
        <begin position="434"/>
        <end position="452"/>
    </location>
</feature>
<dbReference type="Proteomes" id="UP000730591">
    <property type="component" value="Unassembled WGS sequence"/>
</dbReference>
<dbReference type="RefSeq" id="WP_167998720.1">
    <property type="nucleotide sequence ID" value="NZ_JAATEM010000053.1"/>
</dbReference>
<reference evidence="4 5" key="1">
    <citation type="submission" date="2020-03" db="EMBL/GenBank/DDBJ databases">
        <title>WGS of actinomycetes isolated from Thailand.</title>
        <authorList>
            <person name="Thawai C."/>
        </authorList>
    </citation>
    <scope>NUCLEOTIDE SEQUENCE [LARGE SCALE GENOMIC DNA]</scope>
    <source>
        <strain evidence="4 5">SBST2-5</strain>
    </source>
</reference>